<reference evidence="2 3" key="1">
    <citation type="submission" date="2014-02" db="EMBL/GenBank/DDBJ databases">
        <authorList>
            <person name="Chen C."/>
            <person name="Conrad T.A."/>
            <person name="Zhou Z."/>
            <person name="Lai Z."/>
            <person name="Zhong G."/>
        </authorList>
    </citation>
    <scope>NUCLEOTIDE SEQUENCE [LARGE SCALE GENOMIC DNA]</scope>
    <source>
        <strain evidence="2 3">Nigg3-28</strain>
    </source>
</reference>
<dbReference type="KEGG" id="cmg:NC81_03335"/>
<dbReference type="Gene3D" id="3.60.15.10">
    <property type="entry name" value="Ribonuclease Z/Hydroxyacylglutathione hydrolase-like"/>
    <property type="match status" value="1"/>
</dbReference>
<keyword evidence="2" id="KW-0378">Hydrolase</keyword>
<dbReference type="PATRIC" id="fig|83560.10.peg.676"/>
<dbReference type="RefSeq" id="WP_010231135.1">
    <property type="nucleotide sequence ID" value="NZ_CP007217.1"/>
</dbReference>
<dbReference type="SUPFAM" id="SSF56281">
    <property type="entry name" value="Metallo-hydrolase/oxidoreductase"/>
    <property type="match status" value="1"/>
</dbReference>
<dbReference type="Proteomes" id="UP000260363">
    <property type="component" value="Chromosome"/>
</dbReference>
<protein>
    <submittedName>
        <fullName evidence="2">Hydrolase</fullName>
    </submittedName>
</protein>
<dbReference type="CDD" id="cd16279">
    <property type="entry name" value="metallo-hydrolase-like_MBL-fold"/>
    <property type="match status" value="1"/>
</dbReference>
<dbReference type="STRING" id="83560.NC80_03315"/>
<dbReference type="KEGG" id="cmm:NC80_03315"/>
<sequence>MEEISSSGKVIFLGTGDPEGTPVPFCSCEVCSQGRICRLRSSVWVQSQGKSFIIDTGPDLRTQLLRYKIHRLDGVFLTHPHYDHIGGIDDLRSWYITRLEPVPVVLSSFTYDYLCKTKKHLIQDPSLDNSLAASLRYTILNEQCGEYEFLGVPFMYVSYFQRNCQVTGYRFGDLAYLTDMSHYDDRILDYLKGVNTVVISASLGSLPKAFGRRSPSHLTLEQADLLMDKIGASRLVITHVSHYLHKVLEQDPTRECAYDGMELLWR</sequence>
<dbReference type="PANTHER" id="PTHR42663">
    <property type="entry name" value="HYDROLASE C777.06C-RELATED-RELATED"/>
    <property type="match status" value="1"/>
</dbReference>
<dbReference type="OMA" id="CGPDFRQ"/>
<evidence type="ECO:0000313" key="2">
    <source>
        <dbReference type="EMBL" id="AJR10730.1"/>
    </source>
</evidence>
<dbReference type="AlphaFoldDB" id="A0A069ZV12"/>
<accession>A0A069ZV12</accession>
<feature type="domain" description="Metallo-beta-lactamase" evidence="1">
    <location>
        <begin position="39"/>
        <end position="239"/>
    </location>
</feature>
<dbReference type="SMART" id="SM00849">
    <property type="entry name" value="Lactamase_B"/>
    <property type="match status" value="1"/>
</dbReference>
<proteinExistence type="predicted"/>
<evidence type="ECO:0000259" key="1">
    <source>
        <dbReference type="SMART" id="SM00849"/>
    </source>
</evidence>
<dbReference type="KEGG" id="cmx:DNC_03340"/>
<dbReference type="PANTHER" id="PTHR42663:SF6">
    <property type="entry name" value="HYDROLASE C777.06C-RELATED"/>
    <property type="match status" value="1"/>
</dbReference>
<dbReference type="InterPro" id="IPR036866">
    <property type="entry name" value="RibonucZ/Hydroxyglut_hydro"/>
</dbReference>
<dbReference type="GO" id="GO:0016787">
    <property type="term" value="F:hydrolase activity"/>
    <property type="evidence" value="ECO:0007669"/>
    <property type="project" value="UniProtKB-KW"/>
</dbReference>
<organism evidence="2 3">
    <name type="scientific">Chlamydia muridarum</name>
    <dbReference type="NCBI Taxonomy" id="83560"/>
    <lineage>
        <taxon>Bacteria</taxon>
        <taxon>Pseudomonadati</taxon>
        <taxon>Chlamydiota</taxon>
        <taxon>Chlamydiia</taxon>
        <taxon>Chlamydiales</taxon>
        <taxon>Chlamydiaceae</taxon>
        <taxon>Chlamydia/Chlamydophila group</taxon>
        <taxon>Chlamydia</taxon>
    </lineage>
</organism>
<evidence type="ECO:0000313" key="3">
    <source>
        <dbReference type="Proteomes" id="UP000260363"/>
    </source>
</evidence>
<gene>
    <name evidence="2" type="ORF">BD36_03520</name>
</gene>
<name>A0A069ZV12_CHLMR</name>
<dbReference type="InterPro" id="IPR001279">
    <property type="entry name" value="Metallo-B-lactamas"/>
</dbReference>
<dbReference type="GeneID" id="1246020"/>
<dbReference type="EMBL" id="CP007217">
    <property type="protein sequence ID" value="AJR10730.1"/>
    <property type="molecule type" value="Genomic_DNA"/>
</dbReference>
<dbReference type="Pfam" id="PF12706">
    <property type="entry name" value="Lactamase_B_2"/>
    <property type="match status" value="1"/>
</dbReference>